<dbReference type="HOGENOM" id="CLU_081304_0_1_7"/>
<sequence length="189" mass="21026">MIKINLLPIKEIRQKLRRRYEFFGLFGALAVVLLVLGGITLVMALQAGRLEARISDLEAERASYVAIQREIDGLRRKREELEVKIAAIDQLRADSQLPVRIVDEISNLTPSARMWLTSLRMSGTTINLAGIGLDNPTIAQYMQALERSPYFSSADLTSSTQTEVGGNRLKSFSLVIRVTPPKPASEEAE</sequence>
<protein>
    <submittedName>
        <fullName evidence="3">Fimbrial assembly family protein</fullName>
    </submittedName>
</protein>
<dbReference type="Pfam" id="PF05137">
    <property type="entry name" value="PilN"/>
    <property type="match status" value="1"/>
</dbReference>
<feature type="coiled-coil region" evidence="1">
    <location>
        <begin position="57"/>
        <end position="94"/>
    </location>
</feature>
<proteinExistence type="predicted"/>
<dbReference type="InterPro" id="IPR052534">
    <property type="entry name" value="Extracell_DNA_Util/SecSys_Comp"/>
</dbReference>
<evidence type="ECO:0000313" key="4">
    <source>
        <dbReference type="Proteomes" id="UP000001508"/>
    </source>
</evidence>
<dbReference type="PANTHER" id="PTHR40278:SF1">
    <property type="entry name" value="DNA UTILIZATION PROTEIN HOFN"/>
    <property type="match status" value="1"/>
</dbReference>
<accession>D6Z6Z0</accession>
<name>D6Z6Z0_DESAT</name>
<keyword evidence="2" id="KW-0472">Membrane</keyword>
<dbReference type="eggNOG" id="COG3166">
    <property type="taxonomic scope" value="Bacteria"/>
</dbReference>
<dbReference type="InterPro" id="IPR007813">
    <property type="entry name" value="PilN"/>
</dbReference>
<dbReference type="InParanoid" id="D6Z6Z0"/>
<gene>
    <name evidence="3" type="ordered locus">DaAHT2_2312</name>
</gene>
<feature type="transmembrane region" description="Helical" evidence="2">
    <location>
        <begin position="20"/>
        <end position="45"/>
    </location>
</feature>
<dbReference type="STRING" id="589865.DaAHT2_2312"/>
<dbReference type="Proteomes" id="UP000001508">
    <property type="component" value="Chromosome"/>
</dbReference>
<dbReference type="RefSeq" id="WP_013164491.1">
    <property type="nucleotide sequence ID" value="NC_014216.1"/>
</dbReference>
<organism evidence="3 4">
    <name type="scientific">Desulfurivibrio alkaliphilus (strain DSM 19089 / UNIQEM U267 / AHT2)</name>
    <dbReference type="NCBI Taxonomy" id="589865"/>
    <lineage>
        <taxon>Bacteria</taxon>
        <taxon>Pseudomonadati</taxon>
        <taxon>Thermodesulfobacteriota</taxon>
        <taxon>Desulfobulbia</taxon>
        <taxon>Desulfobulbales</taxon>
        <taxon>Desulfobulbaceae</taxon>
        <taxon>Desulfurivibrio</taxon>
    </lineage>
</organism>
<reference evidence="4" key="1">
    <citation type="submission" date="2010-02" db="EMBL/GenBank/DDBJ databases">
        <title>Complete sequence of Desulfurivibrio alkaliphilus AHT2.</title>
        <authorList>
            <consortium name="US DOE Joint Genome Institute"/>
            <person name="Pitluck S."/>
            <person name="Chertkov O."/>
            <person name="Detter J.C."/>
            <person name="Han C."/>
            <person name="Tapia R."/>
            <person name="Larimer F."/>
            <person name="Land M."/>
            <person name="Hauser L."/>
            <person name="Kyrpides N."/>
            <person name="Mikhailova N."/>
            <person name="Sorokin D.Y."/>
            <person name="Muyzer G."/>
            <person name="Woyke T."/>
        </authorList>
    </citation>
    <scope>NUCLEOTIDE SEQUENCE [LARGE SCALE GENOMIC DNA]</scope>
    <source>
        <strain evidence="4">DSM 19089 / UNIQEM U267 / AHT2</strain>
    </source>
</reference>
<dbReference type="KEGG" id="dak:DaAHT2_2312"/>
<dbReference type="EMBL" id="CP001940">
    <property type="protein sequence ID" value="ADH86977.1"/>
    <property type="molecule type" value="Genomic_DNA"/>
</dbReference>
<keyword evidence="1" id="KW-0175">Coiled coil</keyword>
<evidence type="ECO:0000256" key="2">
    <source>
        <dbReference type="SAM" id="Phobius"/>
    </source>
</evidence>
<evidence type="ECO:0000256" key="1">
    <source>
        <dbReference type="SAM" id="Coils"/>
    </source>
</evidence>
<evidence type="ECO:0000313" key="3">
    <source>
        <dbReference type="EMBL" id="ADH86977.1"/>
    </source>
</evidence>
<keyword evidence="2" id="KW-0812">Transmembrane</keyword>
<dbReference type="AlphaFoldDB" id="D6Z6Z0"/>
<dbReference type="OrthoDB" id="5296173at2"/>
<keyword evidence="2" id="KW-1133">Transmembrane helix</keyword>
<keyword evidence="4" id="KW-1185">Reference proteome</keyword>
<dbReference type="PANTHER" id="PTHR40278">
    <property type="entry name" value="DNA UTILIZATION PROTEIN HOFN"/>
    <property type="match status" value="1"/>
</dbReference>